<name>A0A5C5G5Q7_9BASI</name>
<protein>
    <recommendedName>
        <fullName evidence="4">ATPase domain-containing protein</fullName>
    </recommendedName>
</protein>
<dbReference type="OrthoDB" id="2150628at2759"/>
<dbReference type="STRING" id="5288.A0A5C5G5Q7"/>
<evidence type="ECO:0000313" key="3">
    <source>
        <dbReference type="Proteomes" id="UP000311382"/>
    </source>
</evidence>
<dbReference type="Proteomes" id="UP000311382">
    <property type="component" value="Unassembled WGS sequence"/>
</dbReference>
<dbReference type="EMBL" id="SOZI01000007">
    <property type="protein sequence ID" value="TNY23816.1"/>
    <property type="molecule type" value="Genomic_DNA"/>
</dbReference>
<dbReference type="PANTHER" id="PTHR37096">
    <property type="entry name" value="YALI0E33429P"/>
    <property type="match status" value="1"/>
</dbReference>
<proteinExistence type="predicted"/>
<gene>
    <name evidence="2" type="ORF">DMC30DRAFT_257109</name>
</gene>
<feature type="region of interest" description="Disordered" evidence="1">
    <location>
        <begin position="511"/>
        <end position="530"/>
    </location>
</feature>
<dbReference type="PANTHER" id="PTHR37096:SF1">
    <property type="entry name" value="AAA+ ATPASE DOMAIN-CONTAINING PROTEIN"/>
    <property type="match status" value="1"/>
</dbReference>
<sequence>MRSSRPLHQASRRTLALQQPRPALHAPGTRGVIRSSAVGVAVSRAAAPALGGPGLGRVDGARRSLFGIGEVLGVLTNPSEVLRSLTESKKLLEEARQELKEAQERSQIPPSHTFSPLPGFFERPREIQAIERALGTVPTFTVLFGASSVGKTALLRQVLSSDKYHVLNFDLRIAGFADLPSLYFSLSTQLESYFAAIPDLLGKEWGWDEMLRESYAFKHDRLAVQKRVDNGGEVKSSDIAHLLELFQSALLSYWSFEPMTHAQRKAKEEADKGEEGDASSSTEGKKGAAQGKTTTSAPSPSEPRTGLAAVARPQRVKAPSPDLHDARSLGNEGAEVTAGVAAREGAAEDGEAKEEPQPPPKRVPVFFLDEAHKLPALVQSSDSMTMKTFLDAALVLSKQDHLCHIMHATSDPFYLHWLRQMNVMQHCIILSVGDTAKDEARRFFEENLVPHIPDNLPKPDFDELYRVFGGKLAHLTDYCNEWTNSDGKLTPREATHYLQADSLIQLQLIHSMPPDDSDSPSKGFQIYSPLRNASPHAAPSPFGDSDAGADFKPSDLLRVMQRLQPGADDALPYFPLCREMGARAVDGMVRGRLLELRWSAAVTEEGDPNERPKKKKMVGPVVLPTTPVVRYAMGEVLKEYAAEGFAVDALGKAQS</sequence>
<feature type="compositionally biased region" description="Low complexity" evidence="1">
    <location>
        <begin position="330"/>
        <end position="344"/>
    </location>
</feature>
<feature type="region of interest" description="Disordered" evidence="1">
    <location>
        <begin position="264"/>
        <end position="360"/>
    </location>
</feature>
<comment type="caution">
    <text evidence="2">The sequence shown here is derived from an EMBL/GenBank/DDBJ whole genome shotgun (WGS) entry which is preliminary data.</text>
</comment>
<reference evidence="2 3" key="1">
    <citation type="submission" date="2019-03" db="EMBL/GenBank/DDBJ databases">
        <title>Rhodosporidium diobovatum UCD-FST 08-225 genome sequencing, assembly, and annotation.</title>
        <authorList>
            <person name="Fakankun I.U."/>
            <person name="Fristensky B."/>
            <person name="Levin D.B."/>
        </authorList>
    </citation>
    <scope>NUCLEOTIDE SEQUENCE [LARGE SCALE GENOMIC DNA]</scope>
    <source>
        <strain evidence="2 3">UCD-FST 08-225</strain>
    </source>
</reference>
<feature type="region of interest" description="Disordered" evidence="1">
    <location>
        <begin position="1"/>
        <end position="30"/>
    </location>
</feature>
<dbReference type="SUPFAM" id="SSF52540">
    <property type="entry name" value="P-loop containing nucleoside triphosphate hydrolases"/>
    <property type="match status" value="1"/>
</dbReference>
<dbReference type="InterPro" id="IPR027417">
    <property type="entry name" value="P-loop_NTPase"/>
</dbReference>
<evidence type="ECO:0008006" key="4">
    <source>
        <dbReference type="Google" id="ProtNLM"/>
    </source>
</evidence>
<evidence type="ECO:0000256" key="1">
    <source>
        <dbReference type="SAM" id="MobiDB-lite"/>
    </source>
</evidence>
<keyword evidence="3" id="KW-1185">Reference proteome</keyword>
<organism evidence="2 3">
    <name type="scientific">Rhodotorula diobovata</name>
    <dbReference type="NCBI Taxonomy" id="5288"/>
    <lineage>
        <taxon>Eukaryota</taxon>
        <taxon>Fungi</taxon>
        <taxon>Dikarya</taxon>
        <taxon>Basidiomycota</taxon>
        <taxon>Pucciniomycotina</taxon>
        <taxon>Microbotryomycetes</taxon>
        <taxon>Sporidiobolales</taxon>
        <taxon>Sporidiobolaceae</taxon>
        <taxon>Rhodotorula</taxon>
    </lineage>
</organism>
<dbReference type="AlphaFoldDB" id="A0A5C5G5Q7"/>
<evidence type="ECO:0000313" key="2">
    <source>
        <dbReference type="EMBL" id="TNY23816.1"/>
    </source>
</evidence>
<feature type="compositionally biased region" description="Basic and acidic residues" evidence="1">
    <location>
        <begin position="265"/>
        <end position="275"/>
    </location>
</feature>
<dbReference type="InterPro" id="IPR051667">
    <property type="entry name" value="Archaeal_ATPase_domain"/>
</dbReference>
<accession>A0A5C5G5Q7</accession>
<dbReference type="Gene3D" id="3.40.50.300">
    <property type="entry name" value="P-loop containing nucleotide triphosphate hydrolases"/>
    <property type="match status" value="1"/>
</dbReference>